<dbReference type="Proteomes" id="UP000280586">
    <property type="component" value="Chromosome"/>
</dbReference>
<feature type="transmembrane region" description="Helical" evidence="1">
    <location>
        <begin position="12"/>
        <end position="32"/>
    </location>
</feature>
<evidence type="ECO:0000256" key="1">
    <source>
        <dbReference type="SAM" id="Phobius"/>
    </source>
</evidence>
<feature type="transmembrane region" description="Helical" evidence="1">
    <location>
        <begin position="38"/>
        <end position="56"/>
    </location>
</feature>
<protein>
    <submittedName>
        <fullName evidence="2 3">Holin</fullName>
    </submittedName>
</protein>
<dbReference type="RefSeq" id="WP_066677586.1">
    <property type="nucleotide sequence ID" value="NZ_CABMIZ010000028.1"/>
</dbReference>
<proteinExistence type="predicted"/>
<dbReference type="EMBL" id="CP099799">
    <property type="protein sequence ID" value="USS01959.1"/>
    <property type="molecule type" value="Genomic_DNA"/>
</dbReference>
<dbReference type="InterPro" id="IPR006485">
    <property type="entry name" value="Phage-like_holin"/>
</dbReference>
<dbReference type="AlphaFoldDB" id="A0A9N7JPE5"/>
<reference evidence="2 4" key="1">
    <citation type="submission" date="2017-09" db="EMBL/GenBank/DDBJ databases">
        <authorList>
            <person name="Thomas P."/>
            <person name="Seyboldt C."/>
        </authorList>
    </citation>
    <scope>NUCLEOTIDE SEQUENCE [LARGE SCALE GENOMIC DNA]</scope>
    <source>
        <strain evidence="2 4">DSM 7534</strain>
    </source>
</reference>
<dbReference type="OrthoDB" id="1922895at2"/>
<gene>
    <name evidence="2" type="ORF">CP523_13510</name>
    <name evidence="3" type="ORF">NH397_05905</name>
</gene>
<evidence type="ECO:0000313" key="4">
    <source>
        <dbReference type="Proteomes" id="UP000280586"/>
    </source>
</evidence>
<keyword evidence="1" id="KW-0812">Transmembrane</keyword>
<dbReference type="Proteomes" id="UP001055437">
    <property type="component" value="Chromosome"/>
</dbReference>
<dbReference type="Pfam" id="PF04531">
    <property type="entry name" value="Phage_holin_1"/>
    <property type="match status" value="1"/>
</dbReference>
<dbReference type="EMBL" id="CP023671">
    <property type="protein sequence ID" value="AYE35362.1"/>
    <property type="molecule type" value="Genomic_DNA"/>
</dbReference>
<keyword evidence="1" id="KW-0472">Membrane</keyword>
<accession>A0A9N7JPE5</accession>
<evidence type="ECO:0000313" key="2">
    <source>
        <dbReference type="EMBL" id="AYE35362.1"/>
    </source>
</evidence>
<evidence type="ECO:0000313" key="3">
    <source>
        <dbReference type="EMBL" id="USS01959.1"/>
    </source>
</evidence>
<sequence>MKNFDWSRFKNYGLWVSIISLIPLILNAFGVKVVAPEYQTATNAILSILVALGIVNNPTTCNKWFKDDGVIKEPEPKAIDGNKEEKIRK</sequence>
<keyword evidence="5" id="KW-1185">Reference proteome</keyword>
<evidence type="ECO:0000313" key="5">
    <source>
        <dbReference type="Proteomes" id="UP001055437"/>
    </source>
</evidence>
<dbReference type="GeneID" id="303561703"/>
<organism evidence="2 4">
    <name type="scientific">Clostridium septicum</name>
    <dbReference type="NCBI Taxonomy" id="1504"/>
    <lineage>
        <taxon>Bacteria</taxon>
        <taxon>Bacillati</taxon>
        <taxon>Bacillota</taxon>
        <taxon>Clostridia</taxon>
        <taxon>Eubacteriales</taxon>
        <taxon>Clostridiaceae</taxon>
        <taxon>Clostridium</taxon>
    </lineage>
</organism>
<reference evidence="3" key="2">
    <citation type="submission" date="2022-06" db="EMBL/GenBank/DDBJ databases">
        <authorList>
            <person name="Holder M.E."/>
            <person name="Ajami N.J."/>
            <person name="Petrosino J.F."/>
        </authorList>
    </citation>
    <scope>NUCLEOTIDE SEQUENCE</scope>
    <source>
        <strain evidence="3">RMA 8861</strain>
    </source>
</reference>
<name>A0A9N7JPE5_CLOSE</name>
<keyword evidence="1" id="KW-1133">Transmembrane helix</keyword>
<dbReference type="KEGG" id="csep:CP523_13510"/>